<dbReference type="PANTHER" id="PTHR22916">
    <property type="entry name" value="GLYCOSYLTRANSFERASE"/>
    <property type="match status" value="1"/>
</dbReference>
<reference evidence="2" key="1">
    <citation type="submission" date="2021-10" db="EMBL/GenBank/DDBJ databases">
        <title>Tamlana sargassums sp. nov., and Tamlana laminarinivorans sp. nov., two new bacteria isolated from the brown alga.</title>
        <authorList>
            <person name="Li J."/>
        </authorList>
    </citation>
    <scope>NUCLEOTIDE SEQUENCE</scope>
    <source>
        <strain evidence="2">62-3</strain>
    </source>
</reference>
<evidence type="ECO:0000313" key="3">
    <source>
        <dbReference type="Proteomes" id="UP001139286"/>
    </source>
</evidence>
<dbReference type="InterPro" id="IPR001173">
    <property type="entry name" value="Glyco_trans_2-like"/>
</dbReference>
<accession>A0A9X1I9C0</accession>
<dbReference type="AlphaFoldDB" id="A0A9X1I9C0"/>
<dbReference type="PANTHER" id="PTHR22916:SF3">
    <property type="entry name" value="UDP-GLCNAC:BETAGAL BETA-1,3-N-ACETYLGLUCOSAMINYLTRANSFERASE-LIKE PROTEIN 1"/>
    <property type="match status" value="1"/>
</dbReference>
<dbReference type="RefSeq" id="WP_226696135.1">
    <property type="nucleotide sequence ID" value="NZ_JAJAPX010000004.1"/>
</dbReference>
<protein>
    <submittedName>
        <fullName evidence="2">Glycosyltransferase family 2 protein</fullName>
    </submittedName>
</protein>
<proteinExistence type="predicted"/>
<dbReference type="GO" id="GO:0016758">
    <property type="term" value="F:hexosyltransferase activity"/>
    <property type="evidence" value="ECO:0007669"/>
    <property type="project" value="UniProtKB-ARBA"/>
</dbReference>
<feature type="domain" description="Glycosyltransferase 2-like" evidence="1">
    <location>
        <begin position="8"/>
        <end position="124"/>
    </location>
</feature>
<dbReference type="Pfam" id="PF00535">
    <property type="entry name" value="Glycos_transf_2"/>
    <property type="match status" value="1"/>
</dbReference>
<evidence type="ECO:0000259" key="1">
    <source>
        <dbReference type="Pfam" id="PF00535"/>
    </source>
</evidence>
<dbReference type="SUPFAM" id="SSF53448">
    <property type="entry name" value="Nucleotide-diphospho-sugar transferases"/>
    <property type="match status" value="1"/>
</dbReference>
<comment type="caution">
    <text evidence="2">The sequence shown here is derived from an EMBL/GenBank/DDBJ whole genome shotgun (WGS) entry which is preliminary data.</text>
</comment>
<dbReference type="EMBL" id="JAJAPX010000004">
    <property type="protein sequence ID" value="MCB4808734.1"/>
    <property type="molecule type" value="Genomic_DNA"/>
</dbReference>
<dbReference type="Gene3D" id="3.90.550.10">
    <property type="entry name" value="Spore Coat Polysaccharide Biosynthesis Protein SpsA, Chain A"/>
    <property type="match status" value="1"/>
</dbReference>
<organism evidence="2 3">
    <name type="scientific">Neotamlana sargassicola</name>
    <dbReference type="NCBI Taxonomy" id="2883125"/>
    <lineage>
        <taxon>Bacteria</taxon>
        <taxon>Pseudomonadati</taxon>
        <taxon>Bacteroidota</taxon>
        <taxon>Flavobacteriia</taxon>
        <taxon>Flavobacteriales</taxon>
        <taxon>Flavobacteriaceae</taxon>
        <taxon>Neotamlana</taxon>
    </lineage>
</organism>
<keyword evidence="3" id="KW-1185">Reference proteome</keyword>
<dbReference type="CDD" id="cd00761">
    <property type="entry name" value="Glyco_tranf_GTA_type"/>
    <property type="match status" value="1"/>
</dbReference>
<evidence type="ECO:0000313" key="2">
    <source>
        <dbReference type="EMBL" id="MCB4808734.1"/>
    </source>
</evidence>
<gene>
    <name evidence="2" type="ORF">LG651_10775</name>
</gene>
<dbReference type="Proteomes" id="UP001139286">
    <property type="component" value="Unassembled WGS sequence"/>
</dbReference>
<dbReference type="InterPro" id="IPR029044">
    <property type="entry name" value="Nucleotide-diphossugar_trans"/>
</dbReference>
<sequence length="309" mass="35307">MKLGFKVSVIIPVYNCERFIEKAVKSALKQPEVAEVVVVNDGSTDNSLKLLKNLQIEDERVKIHHHKNKKNKGRATSRNLGIKKASSNYIAFLDADDFYLENRFKTDAKVFLTQNEADGVYNAVGFHYYRNVSENDANRTNLCTLSPGICPNEVFEAFMLGKGHLHLNGLTLKKEAIRLSGLFNSKLTVGEDTDFIYKVALKCKLFAGGVTQAVAVRGVHENNVFSNRKVYSKYHGKTYESLIVWSAKNNVSLTRIDKQLSYLWFFYSGEKNKFLNQLLSWVKIFMSSFRLFFSNLNLKYFPIVNLIKK</sequence>
<name>A0A9X1I9C0_9FLAO</name>